<dbReference type="PATRIC" id="fig|1618345.3.peg.970"/>
<keyword evidence="5 14" id="KW-1003">Cell membrane</keyword>
<dbReference type="Pfam" id="PF02673">
    <property type="entry name" value="BacA"/>
    <property type="match status" value="1"/>
</dbReference>
<feature type="transmembrane region" description="Helical" evidence="14">
    <location>
        <begin position="215"/>
        <end position="237"/>
    </location>
</feature>
<comment type="caution">
    <text evidence="15">The sequence shown here is derived from an EMBL/GenBank/DDBJ whole genome shotgun (WGS) entry which is preliminary data.</text>
</comment>
<evidence type="ECO:0000256" key="2">
    <source>
        <dbReference type="ARBA" id="ARBA00010621"/>
    </source>
</evidence>
<sequence>MEIFQAIILGAIQGLTELLPISSSAHLVLAPRFFNWPYLGLGFDASIHLGTFLAIFIYFKKDIKKIVKGALDSFKKRKIETFDEKMAWYIVLGSIPAIIAAVFLRNLAESIFRGTFVILWALLIGTALLFIADHYMVRHKNLDKITAKDSLIIGASQILALVPGFSRSGTTISFGRFLKFDRESAAKFSFLLSLPITLGAGLFELKEVDFTSNSISVYAAGIISSAIFGFIAVKFLLKYISNHNFNIFVYYRLFLSLLIILFLF</sequence>
<evidence type="ECO:0000256" key="13">
    <source>
        <dbReference type="ARBA" id="ARBA00047594"/>
    </source>
</evidence>
<evidence type="ECO:0000256" key="5">
    <source>
        <dbReference type="ARBA" id="ARBA00022475"/>
    </source>
</evidence>
<comment type="miscellaneous">
    <text evidence="14">Bacitracin is thought to be involved in the inhibition of peptidoglycan synthesis by sequestering undecaprenyl diphosphate, thereby reducing the pool of lipid carrier available.</text>
</comment>
<keyword evidence="6 14" id="KW-0812">Transmembrane</keyword>
<feature type="transmembrane region" description="Helical" evidence="14">
    <location>
        <begin position="185"/>
        <end position="203"/>
    </location>
</feature>
<evidence type="ECO:0000256" key="8">
    <source>
        <dbReference type="ARBA" id="ARBA00022989"/>
    </source>
</evidence>
<evidence type="ECO:0000256" key="12">
    <source>
        <dbReference type="ARBA" id="ARBA00032932"/>
    </source>
</evidence>
<dbReference type="AlphaFoldDB" id="A0A0G0LR77"/>
<evidence type="ECO:0000256" key="4">
    <source>
        <dbReference type="ARBA" id="ARBA00021581"/>
    </source>
</evidence>
<feature type="transmembrane region" description="Helical" evidence="14">
    <location>
        <begin position="244"/>
        <end position="263"/>
    </location>
</feature>
<keyword evidence="14" id="KW-0961">Cell wall biogenesis/degradation</keyword>
<keyword evidence="9 14" id="KW-0472">Membrane</keyword>
<dbReference type="NCBIfam" id="TIGR00753">
    <property type="entry name" value="undec_PP_bacA"/>
    <property type="match status" value="1"/>
</dbReference>
<comment type="subcellular location">
    <subcellularLocation>
        <location evidence="1 14">Cell membrane</location>
        <topology evidence="1 14">Multi-pass membrane protein</topology>
    </subcellularLocation>
</comment>
<dbReference type="InterPro" id="IPR003824">
    <property type="entry name" value="UppP"/>
</dbReference>
<comment type="similarity">
    <text evidence="2 14">Belongs to the UppP family.</text>
</comment>
<evidence type="ECO:0000256" key="11">
    <source>
        <dbReference type="ARBA" id="ARBA00032707"/>
    </source>
</evidence>
<organism evidence="15 16">
    <name type="scientific">candidate division CPR2 bacterium GW2011_GWC2_39_10</name>
    <dbReference type="NCBI Taxonomy" id="1618345"/>
    <lineage>
        <taxon>Bacteria</taxon>
        <taxon>Bacteria division CPR2</taxon>
    </lineage>
</organism>
<name>A0A0G0LR77_UNCC2</name>
<evidence type="ECO:0000256" key="3">
    <source>
        <dbReference type="ARBA" id="ARBA00012374"/>
    </source>
</evidence>
<evidence type="ECO:0000256" key="14">
    <source>
        <dbReference type="HAMAP-Rule" id="MF_01006"/>
    </source>
</evidence>
<evidence type="ECO:0000256" key="6">
    <source>
        <dbReference type="ARBA" id="ARBA00022692"/>
    </source>
</evidence>
<dbReference type="GO" id="GO:0050380">
    <property type="term" value="F:undecaprenyl-diphosphatase activity"/>
    <property type="evidence" value="ECO:0007669"/>
    <property type="project" value="UniProtKB-UniRule"/>
</dbReference>
<keyword evidence="14" id="KW-0133">Cell shape</keyword>
<dbReference type="GO" id="GO:0008360">
    <property type="term" value="P:regulation of cell shape"/>
    <property type="evidence" value="ECO:0007669"/>
    <property type="project" value="UniProtKB-KW"/>
</dbReference>
<evidence type="ECO:0000256" key="9">
    <source>
        <dbReference type="ARBA" id="ARBA00023136"/>
    </source>
</evidence>
<dbReference type="EC" id="3.6.1.27" evidence="3 14"/>
<feature type="transmembrane region" description="Helical" evidence="14">
    <location>
        <begin position="110"/>
        <end position="132"/>
    </location>
</feature>
<keyword evidence="7 14" id="KW-0378">Hydrolase</keyword>
<dbReference type="STRING" id="1618345.UT18_C0018G0023"/>
<dbReference type="GO" id="GO:0009252">
    <property type="term" value="P:peptidoglycan biosynthetic process"/>
    <property type="evidence" value="ECO:0007669"/>
    <property type="project" value="UniProtKB-KW"/>
</dbReference>
<reference evidence="15 16" key="1">
    <citation type="journal article" date="2015" name="Nature">
        <title>rRNA introns, odd ribosomes, and small enigmatic genomes across a large radiation of phyla.</title>
        <authorList>
            <person name="Brown C.T."/>
            <person name="Hug L.A."/>
            <person name="Thomas B.C."/>
            <person name="Sharon I."/>
            <person name="Castelle C.J."/>
            <person name="Singh A."/>
            <person name="Wilkins M.J."/>
            <person name="Williams K.H."/>
            <person name="Banfield J.F."/>
        </authorList>
    </citation>
    <scope>NUCLEOTIDE SEQUENCE [LARGE SCALE GENOMIC DNA]</scope>
</reference>
<dbReference type="PANTHER" id="PTHR30622">
    <property type="entry name" value="UNDECAPRENYL-DIPHOSPHATASE"/>
    <property type="match status" value="1"/>
</dbReference>
<gene>
    <name evidence="14" type="primary">uppP</name>
    <name evidence="15" type="ORF">UT18_C0018G0023</name>
</gene>
<accession>A0A0G0LR77</accession>
<dbReference type="PANTHER" id="PTHR30622:SF4">
    <property type="entry name" value="UNDECAPRENYL-DIPHOSPHATASE"/>
    <property type="match status" value="1"/>
</dbReference>
<dbReference type="GO" id="GO:0005886">
    <property type="term" value="C:plasma membrane"/>
    <property type="evidence" value="ECO:0007669"/>
    <property type="project" value="UniProtKB-SubCell"/>
</dbReference>
<keyword evidence="10 14" id="KW-0046">Antibiotic resistance</keyword>
<dbReference type="Proteomes" id="UP000034207">
    <property type="component" value="Unassembled WGS sequence"/>
</dbReference>
<evidence type="ECO:0000313" key="16">
    <source>
        <dbReference type="Proteomes" id="UP000034207"/>
    </source>
</evidence>
<dbReference type="GO" id="GO:0046677">
    <property type="term" value="P:response to antibiotic"/>
    <property type="evidence" value="ECO:0007669"/>
    <property type="project" value="UniProtKB-UniRule"/>
</dbReference>
<keyword evidence="14" id="KW-0573">Peptidoglycan synthesis</keyword>
<comment type="function">
    <text evidence="14">Catalyzes the dephosphorylation of undecaprenyl diphosphate (UPP). Confers resistance to bacitracin.</text>
</comment>
<evidence type="ECO:0000313" key="15">
    <source>
        <dbReference type="EMBL" id="KKQ93552.1"/>
    </source>
</evidence>
<dbReference type="HAMAP" id="MF_01006">
    <property type="entry name" value="Undec_diphosphatase"/>
    <property type="match status" value="1"/>
</dbReference>
<comment type="catalytic activity">
    <reaction evidence="13 14">
        <text>di-trans,octa-cis-undecaprenyl diphosphate + H2O = di-trans,octa-cis-undecaprenyl phosphate + phosphate + H(+)</text>
        <dbReference type="Rhea" id="RHEA:28094"/>
        <dbReference type="ChEBI" id="CHEBI:15377"/>
        <dbReference type="ChEBI" id="CHEBI:15378"/>
        <dbReference type="ChEBI" id="CHEBI:43474"/>
        <dbReference type="ChEBI" id="CHEBI:58405"/>
        <dbReference type="ChEBI" id="CHEBI:60392"/>
        <dbReference type="EC" id="3.6.1.27"/>
    </reaction>
</comment>
<feature type="transmembrane region" description="Helical" evidence="14">
    <location>
        <begin position="36"/>
        <end position="59"/>
    </location>
</feature>
<proteinExistence type="inferred from homology"/>
<dbReference type="GO" id="GO:0071555">
    <property type="term" value="P:cell wall organization"/>
    <property type="evidence" value="ECO:0007669"/>
    <property type="project" value="UniProtKB-KW"/>
</dbReference>
<feature type="transmembrane region" description="Helical" evidence="14">
    <location>
        <begin position="86"/>
        <end position="104"/>
    </location>
</feature>
<keyword evidence="8 14" id="KW-1133">Transmembrane helix</keyword>
<dbReference type="EMBL" id="LBVV01000018">
    <property type="protein sequence ID" value="KKQ93552.1"/>
    <property type="molecule type" value="Genomic_DNA"/>
</dbReference>
<evidence type="ECO:0000256" key="7">
    <source>
        <dbReference type="ARBA" id="ARBA00022801"/>
    </source>
</evidence>
<protein>
    <recommendedName>
        <fullName evidence="4 14">Undecaprenyl-diphosphatase</fullName>
        <ecNumber evidence="3 14">3.6.1.27</ecNumber>
    </recommendedName>
    <alternativeName>
        <fullName evidence="12 14">Bacitracin resistance protein</fullName>
    </alternativeName>
    <alternativeName>
        <fullName evidence="11 14">Undecaprenyl pyrophosphate phosphatase</fullName>
    </alternativeName>
</protein>
<evidence type="ECO:0000256" key="10">
    <source>
        <dbReference type="ARBA" id="ARBA00023251"/>
    </source>
</evidence>
<evidence type="ECO:0000256" key="1">
    <source>
        <dbReference type="ARBA" id="ARBA00004651"/>
    </source>
</evidence>